<dbReference type="GO" id="GO:0000981">
    <property type="term" value="F:DNA-binding transcription factor activity, RNA polymerase II-specific"/>
    <property type="evidence" value="ECO:0007669"/>
    <property type="project" value="InterPro"/>
</dbReference>
<feature type="region of interest" description="Disordered" evidence="8">
    <location>
        <begin position="257"/>
        <end position="276"/>
    </location>
</feature>
<keyword evidence="6" id="KW-0834">Unfolded protein response</keyword>
<organism evidence="10 11">
    <name type="scientific">Saccharomycopsis crataegensis</name>
    <dbReference type="NCBI Taxonomy" id="43959"/>
    <lineage>
        <taxon>Eukaryota</taxon>
        <taxon>Fungi</taxon>
        <taxon>Dikarya</taxon>
        <taxon>Ascomycota</taxon>
        <taxon>Saccharomycotina</taxon>
        <taxon>Saccharomycetes</taxon>
        <taxon>Saccharomycopsidaceae</taxon>
        <taxon>Saccharomycopsis</taxon>
    </lineage>
</organism>
<comment type="subcellular location">
    <subcellularLocation>
        <location evidence="1">Nucleus</location>
    </subcellularLocation>
</comment>
<dbReference type="RefSeq" id="XP_064850865.1">
    <property type="nucleotide sequence ID" value="XM_064994793.1"/>
</dbReference>
<dbReference type="GO" id="GO:0006986">
    <property type="term" value="P:response to unfolded protein"/>
    <property type="evidence" value="ECO:0007669"/>
    <property type="project" value="UniProtKB-KW"/>
</dbReference>
<evidence type="ECO:0000259" key="9">
    <source>
        <dbReference type="PROSITE" id="PS50217"/>
    </source>
</evidence>
<dbReference type="Proteomes" id="UP001360560">
    <property type="component" value="Unassembled WGS sequence"/>
</dbReference>
<comment type="caution">
    <text evidence="10">The sequence shown here is derived from an EMBL/GenBank/DDBJ whole genome shotgun (WGS) entry which is preliminary data.</text>
</comment>
<dbReference type="CDD" id="cd14710">
    <property type="entry name" value="bZIP_HAC1-like"/>
    <property type="match status" value="1"/>
</dbReference>
<dbReference type="Gene3D" id="1.20.5.170">
    <property type="match status" value="1"/>
</dbReference>
<proteinExistence type="inferred from homology"/>
<protein>
    <submittedName>
        <fullName evidence="10">Transcription factor</fullName>
    </submittedName>
</protein>
<dbReference type="GO" id="GO:0003677">
    <property type="term" value="F:DNA binding"/>
    <property type="evidence" value="ECO:0007669"/>
    <property type="project" value="UniProtKB-KW"/>
</dbReference>
<dbReference type="PANTHER" id="PTHR46714:SF6">
    <property type="entry name" value="TRANSCRIPTIONAL ACTIVATOR HAC1"/>
    <property type="match status" value="1"/>
</dbReference>
<dbReference type="InterPro" id="IPR046347">
    <property type="entry name" value="bZIP_sf"/>
</dbReference>
<dbReference type="GO" id="GO:0005634">
    <property type="term" value="C:nucleus"/>
    <property type="evidence" value="ECO:0007669"/>
    <property type="project" value="UniProtKB-SubCell"/>
</dbReference>
<feature type="compositionally biased region" description="Basic and acidic residues" evidence="8">
    <location>
        <begin position="18"/>
        <end position="27"/>
    </location>
</feature>
<gene>
    <name evidence="10" type="ORF">DASC09_011900</name>
</gene>
<dbReference type="InterPro" id="IPR044280">
    <property type="entry name" value="Hac1/HY5"/>
</dbReference>
<keyword evidence="5" id="KW-0804">Transcription</keyword>
<evidence type="ECO:0000256" key="7">
    <source>
        <dbReference type="ARBA" id="ARBA00023242"/>
    </source>
</evidence>
<keyword evidence="7" id="KW-0539">Nucleus</keyword>
<dbReference type="GeneID" id="90071844"/>
<feature type="domain" description="BZIP" evidence="9">
    <location>
        <begin position="24"/>
        <end position="87"/>
    </location>
</feature>
<feature type="compositionally biased region" description="Polar residues" evidence="8">
    <location>
        <begin position="1"/>
        <end position="11"/>
    </location>
</feature>
<evidence type="ECO:0000256" key="6">
    <source>
        <dbReference type="ARBA" id="ARBA00023230"/>
    </source>
</evidence>
<comment type="similarity">
    <text evidence="2">Belongs to the bZIP family.</text>
</comment>
<evidence type="ECO:0000313" key="10">
    <source>
        <dbReference type="EMBL" id="GMM33865.1"/>
    </source>
</evidence>
<evidence type="ECO:0000256" key="2">
    <source>
        <dbReference type="ARBA" id="ARBA00007163"/>
    </source>
</evidence>
<dbReference type="PROSITE" id="PS50217">
    <property type="entry name" value="BZIP"/>
    <property type="match status" value="1"/>
</dbReference>
<evidence type="ECO:0000256" key="1">
    <source>
        <dbReference type="ARBA" id="ARBA00004123"/>
    </source>
</evidence>
<sequence>MSDLPNITSTLPPRKRAKTQEEKEQRRIERILRNRRAAHASREKKRKHVEFLEASVHKLESNINLYKSKEAKLIELSEKLLSKFKELGGDSESSDLDLSILSESPIPDIDLNQAFFGDAVGKSSSDPSTPAALSPSATGASSLLADDITMVSDPVSAQHSRSASPAPEESTVTPTETTITAESTGKKSTNSVTKTKSKKTKKTKAQEIESPIPTSPLSTPLIKHNDYTSPFKNTNESSTEGFVGSTLDITTDYMSSASSTFSGESRGSPISNADSLSTTNLESGLNVDEYLSNLTNPMFIPSDSYDKPQSDWQFFERNLNQNSSLSQNNGLLGDPFDDDVHVTTSTSSRLHNPAAVYYDFSF</sequence>
<dbReference type="PROSITE" id="PS00036">
    <property type="entry name" value="BZIP_BASIC"/>
    <property type="match status" value="1"/>
</dbReference>
<feature type="compositionally biased region" description="Low complexity" evidence="8">
    <location>
        <begin position="164"/>
        <end position="194"/>
    </location>
</feature>
<dbReference type="SMART" id="SM00338">
    <property type="entry name" value="BRLZ"/>
    <property type="match status" value="1"/>
</dbReference>
<evidence type="ECO:0000256" key="4">
    <source>
        <dbReference type="ARBA" id="ARBA00023125"/>
    </source>
</evidence>
<dbReference type="GO" id="GO:0045944">
    <property type="term" value="P:positive regulation of transcription by RNA polymerase II"/>
    <property type="evidence" value="ECO:0007669"/>
    <property type="project" value="InterPro"/>
</dbReference>
<evidence type="ECO:0000256" key="8">
    <source>
        <dbReference type="SAM" id="MobiDB-lite"/>
    </source>
</evidence>
<dbReference type="SUPFAM" id="SSF57959">
    <property type="entry name" value="Leucine zipper domain"/>
    <property type="match status" value="1"/>
</dbReference>
<evidence type="ECO:0000256" key="3">
    <source>
        <dbReference type="ARBA" id="ARBA00023015"/>
    </source>
</evidence>
<keyword evidence="11" id="KW-1185">Reference proteome</keyword>
<keyword evidence="3" id="KW-0805">Transcription regulation</keyword>
<feature type="compositionally biased region" description="Low complexity" evidence="8">
    <location>
        <begin position="208"/>
        <end position="222"/>
    </location>
</feature>
<feature type="region of interest" description="Disordered" evidence="8">
    <location>
        <begin position="153"/>
        <end position="222"/>
    </location>
</feature>
<dbReference type="PANTHER" id="PTHR46714">
    <property type="entry name" value="TRANSCRIPTIONAL ACTIVATOR HAC1"/>
    <property type="match status" value="1"/>
</dbReference>
<evidence type="ECO:0000313" key="11">
    <source>
        <dbReference type="Proteomes" id="UP001360560"/>
    </source>
</evidence>
<accession>A0AAV5QFZ6</accession>
<dbReference type="InterPro" id="IPR004827">
    <property type="entry name" value="bZIP"/>
</dbReference>
<dbReference type="EMBL" id="BTFZ01000002">
    <property type="protein sequence ID" value="GMM33865.1"/>
    <property type="molecule type" value="Genomic_DNA"/>
</dbReference>
<name>A0AAV5QFZ6_9ASCO</name>
<evidence type="ECO:0000256" key="5">
    <source>
        <dbReference type="ARBA" id="ARBA00023163"/>
    </source>
</evidence>
<reference evidence="10 11" key="1">
    <citation type="journal article" date="2023" name="Elife">
        <title>Identification of key yeast species and microbe-microbe interactions impacting larval growth of Drosophila in the wild.</title>
        <authorList>
            <person name="Mure A."/>
            <person name="Sugiura Y."/>
            <person name="Maeda R."/>
            <person name="Honda K."/>
            <person name="Sakurai N."/>
            <person name="Takahashi Y."/>
            <person name="Watada M."/>
            <person name="Katoh T."/>
            <person name="Gotoh A."/>
            <person name="Gotoh Y."/>
            <person name="Taniguchi I."/>
            <person name="Nakamura K."/>
            <person name="Hayashi T."/>
            <person name="Katayama T."/>
            <person name="Uemura T."/>
            <person name="Hattori Y."/>
        </authorList>
    </citation>
    <scope>NUCLEOTIDE SEQUENCE [LARGE SCALE GENOMIC DNA]</scope>
    <source>
        <strain evidence="10 11">SC-9</strain>
    </source>
</reference>
<keyword evidence="4" id="KW-0238">DNA-binding</keyword>
<feature type="region of interest" description="Disordered" evidence="8">
    <location>
        <begin position="1"/>
        <end position="27"/>
    </location>
</feature>
<dbReference type="AlphaFoldDB" id="A0AAV5QFZ6"/>